<evidence type="ECO:0000313" key="3">
    <source>
        <dbReference type="Proteomes" id="UP000235116"/>
    </source>
</evidence>
<keyword evidence="3" id="KW-1185">Reference proteome</keyword>
<dbReference type="CDD" id="cd00077">
    <property type="entry name" value="HDc"/>
    <property type="match status" value="1"/>
</dbReference>
<protein>
    <recommendedName>
        <fullName evidence="1">HD-GYP domain-containing protein</fullName>
    </recommendedName>
</protein>
<gene>
    <name evidence="2" type="ORF">Kalk_00165</name>
</gene>
<dbReference type="RefSeq" id="WP_101892294.1">
    <property type="nucleotide sequence ID" value="NZ_CP022684.1"/>
</dbReference>
<dbReference type="Gene3D" id="1.10.3210.10">
    <property type="entry name" value="Hypothetical protein af1432"/>
    <property type="match status" value="1"/>
</dbReference>
<evidence type="ECO:0000259" key="1">
    <source>
        <dbReference type="PROSITE" id="PS51832"/>
    </source>
</evidence>
<dbReference type="Proteomes" id="UP000235116">
    <property type="component" value="Chromosome"/>
</dbReference>
<sequence length="481" mass="54936">MQSFRSIRTITPHTQLPPVKDLTTFTSSLADQYSYMTQFDPQSDKTYALRLAALGESRDVIASEDIFNDQGALLVKKGARINKSMSDRVVKFKLLKPIESSVNIENSLGPQELYRELHKQLEKLPETIQIHSALQLEKVFKQYSLELAKYPILRQKLTVMREQMPALFKQTLCVTWLSLAISRQMGLPDQQVENCFLAALSHDMGMMHIDPAILNKKEQLSPAEWRQIQAHTVIGQKLAEAIPNLNKLVARIVLEHHERCDGTGYPIGKFDDQVTQESQIIALSDSVFTVFGKKIGGRQRGLRDLLPFIQVNSESHFYNTYTALVKVLKKAKLEETCHIDTLNVESEISTLEIKNSDLTYLLSCLELIVNEISHDTQHKLLQSSRAILIQILKTVRGSGILDEGYLRWLQQVKEEKLEFAYREIADVRLMLDEIEWHLKRIIKMLDNFLDQGPDTEKELKHVIKSNLPEGTKAPSAEDYAI</sequence>
<dbReference type="Pfam" id="PF13487">
    <property type="entry name" value="HD_5"/>
    <property type="match status" value="1"/>
</dbReference>
<dbReference type="PANTHER" id="PTHR43155">
    <property type="entry name" value="CYCLIC DI-GMP PHOSPHODIESTERASE PA4108-RELATED"/>
    <property type="match status" value="1"/>
</dbReference>
<dbReference type="EMBL" id="CP022684">
    <property type="protein sequence ID" value="AUM10948.1"/>
    <property type="molecule type" value="Genomic_DNA"/>
</dbReference>
<reference evidence="3" key="1">
    <citation type="submission" date="2017-08" db="EMBL/GenBank/DDBJ databases">
        <title>Direct submision.</title>
        <authorList>
            <person name="Kim S.-J."/>
            <person name="Rhee S.-K."/>
        </authorList>
    </citation>
    <scope>NUCLEOTIDE SEQUENCE [LARGE SCALE GENOMIC DNA]</scope>
    <source>
        <strain evidence="3">GI5</strain>
    </source>
</reference>
<dbReference type="KEGG" id="kak:Kalk_00165"/>
<dbReference type="InterPro" id="IPR037522">
    <property type="entry name" value="HD_GYP_dom"/>
</dbReference>
<proteinExistence type="predicted"/>
<dbReference type="AlphaFoldDB" id="A0A2K9LEZ9"/>
<evidence type="ECO:0000313" key="2">
    <source>
        <dbReference type="EMBL" id="AUM10948.1"/>
    </source>
</evidence>
<dbReference type="GO" id="GO:0008081">
    <property type="term" value="F:phosphoric diester hydrolase activity"/>
    <property type="evidence" value="ECO:0007669"/>
    <property type="project" value="UniProtKB-ARBA"/>
</dbReference>
<dbReference type="OrthoDB" id="9780948at2"/>
<dbReference type="PROSITE" id="PS51832">
    <property type="entry name" value="HD_GYP"/>
    <property type="match status" value="1"/>
</dbReference>
<name>A0A2K9LEZ9_9GAMM</name>
<dbReference type="PANTHER" id="PTHR43155:SF2">
    <property type="entry name" value="CYCLIC DI-GMP PHOSPHODIESTERASE PA4108"/>
    <property type="match status" value="1"/>
</dbReference>
<dbReference type="InterPro" id="IPR003607">
    <property type="entry name" value="HD/PDEase_dom"/>
</dbReference>
<accession>A0A2K9LEZ9</accession>
<organism evidence="2 3">
    <name type="scientific">Ketobacter alkanivorans</name>
    <dbReference type="NCBI Taxonomy" id="1917421"/>
    <lineage>
        <taxon>Bacteria</taxon>
        <taxon>Pseudomonadati</taxon>
        <taxon>Pseudomonadota</taxon>
        <taxon>Gammaproteobacteria</taxon>
        <taxon>Pseudomonadales</taxon>
        <taxon>Ketobacteraceae</taxon>
        <taxon>Ketobacter</taxon>
    </lineage>
</organism>
<dbReference type="SUPFAM" id="SSF109604">
    <property type="entry name" value="HD-domain/PDEase-like"/>
    <property type="match status" value="1"/>
</dbReference>
<feature type="domain" description="HD-GYP" evidence="1">
    <location>
        <begin position="145"/>
        <end position="341"/>
    </location>
</feature>